<dbReference type="Proteomes" id="UP000663866">
    <property type="component" value="Unassembled WGS sequence"/>
</dbReference>
<dbReference type="InterPro" id="IPR011009">
    <property type="entry name" value="Kinase-like_dom_sf"/>
</dbReference>
<evidence type="ECO:0000313" key="8">
    <source>
        <dbReference type="EMBL" id="CAF3766237.1"/>
    </source>
</evidence>
<dbReference type="GO" id="GO:0005524">
    <property type="term" value="F:ATP binding"/>
    <property type="evidence" value="ECO:0007669"/>
    <property type="project" value="InterPro"/>
</dbReference>
<dbReference type="EMBL" id="CAJNOV010008320">
    <property type="protein sequence ID" value="CAF1318902.1"/>
    <property type="molecule type" value="Genomic_DNA"/>
</dbReference>
<evidence type="ECO:0000259" key="1">
    <source>
        <dbReference type="PROSITE" id="PS50011"/>
    </source>
</evidence>
<dbReference type="SUPFAM" id="SSF56112">
    <property type="entry name" value="Protein kinase-like (PK-like)"/>
    <property type="match status" value="1"/>
</dbReference>
<evidence type="ECO:0000313" key="2">
    <source>
        <dbReference type="EMBL" id="CAF1206719.1"/>
    </source>
</evidence>
<evidence type="ECO:0000313" key="6">
    <source>
        <dbReference type="EMBL" id="CAF1937957.1"/>
    </source>
</evidence>
<dbReference type="EMBL" id="CAJOBG010000116">
    <property type="protein sequence ID" value="CAF3760197.1"/>
    <property type="molecule type" value="Genomic_DNA"/>
</dbReference>
<sequence length="302" mass="34864">MQLNHADRTTLSIDLCETHNFNWLESNFGRIFSVFDQQDSGNISFGCIRSNSERIFVKYAGARPSSFDGLPSDAVTRLHRAVTVYQDIQPHEHLLAMQMAFSVEETGGFVLVFPWINRAECLHSHWIYPPPAKYEHPQSPYYRFRQLPLEQRLIALQAIFSFLEHVDILDYVAIDFYDGSILYDFDLNTLKICDIDLYEKIPCRPAQPPWGSPRYLSPEELSGDTLLDHRTNVFRMGACAFGLIGGELDRSRLKWDASDSLYQIACRAIADHPKDRYTNATEFLYEWHQARKTLNANSQSKQ</sequence>
<gene>
    <name evidence="10" type="ORF">BYL167_LOCUS16218</name>
    <name evidence="3" type="ORF">CJN711_LOCUS17830</name>
    <name evidence="2" type="ORF">KQP761_LOCUS125</name>
    <name evidence="4" type="ORF">MBJ925_LOCUS2259</name>
    <name evidence="7" type="ORF">OVN521_LOCUS1640</name>
    <name evidence="9" type="ORF">SMN809_LOCUS3041</name>
    <name evidence="8" type="ORF">UXM345_LOCUS2857</name>
    <name evidence="5" type="ORF">WKI299_LOCUS898</name>
    <name evidence="6" type="ORF">XDN619_LOCUS194</name>
</gene>
<organism evidence="7 11">
    <name type="scientific">Rotaria magnacalcarata</name>
    <dbReference type="NCBI Taxonomy" id="392030"/>
    <lineage>
        <taxon>Eukaryota</taxon>
        <taxon>Metazoa</taxon>
        <taxon>Spiralia</taxon>
        <taxon>Gnathifera</taxon>
        <taxon>Rotifera</taxon>
        <taxon>Eurotatoria</taxon>
        <taxon>Bdelloidea</taxon>
        <taxon>Philodinida</taxon>
        <taxon>Philodinidae</taxon>
        <taxon>Rotaria</taxon>
    </lineage>
</organism>
<evidence type="ECO:0000313" key="3">
    <source>
        <dbReference type="EMBL" id="CAF1318902.1"/>
    </source>
</evidence>
<keyword evidence="11" id="KW-1185">Reference proteome</keyword>
<dbReference type="EMBL" id="CAJOBH010006162">
    <property type="protein sequence ID" value="CAF4047012.1"/>
    <property type="molecule type" value="Genomic_DNA"/>
</dbReference>
<accession>A0A818YTR9</accession>
<dbReference type="Proteomes" id="UP000663856">
    <property type="component" value="Unassembled WGS sequence"/>
</dbReference>
<dbReference type="GO" id="GO:0004672">
    <property type="term" value="F:protein kinase activity"/>
    <property type="evidence" value="ECO:0007669"/>
    <property type="project" value="InterPro"/>
</dbReference>
<proteinExistence type="predicted"/>
<dbReference type="Proteomes" id="UP000663824">
    <property type="component" value="Unassembled WGS sequence"/>
</dbReference>
<dbReference type="Proteomes" id="UP000663887">
    <property type="component" value="Unassembled WGS sequence"/>
</dbReference>
<name>A0A818YTR9_9BILA</name>
<dbReference type="InterPro" id="IPR000719">
    <property type="entry name" value="Prot_kinase_dom"/>
</dbReference>
<dbReference type="Gene3D" id="1.10.510.10">
    <property type="entry name" value="Transferase(Phosphotransferase) domain 1"/>
    <property type="match status" value="1"/>
</dbReference>
<dbReference type="EMBL" id="CAJNRE010000145">
    <property type="protein sequence ID" value="CAF1922006.1"/>
    <property type="molecule type" value="Genomic_DNA"/>
</dbReference>
<dbReference type="OrthoDB" id="9973639at2759"/>
<dbReference type="EMBL" id="CAJOBF010000177">
    <property type="protein sequence ID" value="CAF3766237.1"/>
    <property type="molecule type" value="Genomic_DNA"/>
</dbReference>
<dbReference type="Proteomes" id="UP000681967">
    <property type="component" value="Unassembled WGS sequence"/>
</dbReference>
<evidence type="ECO:0000313" key="11">
    <source>
        <dbReference type="Proteomes" id="UP000663866"/>
    </source>
</evidence>
<evidence type="ECO:0000313" key="4">
    <source>
        <dbReference type="EMBL" id="CAF1922006.1"/>
    </source>
</evidence>
<evidence type="ECO:0000313" key="5">
    <source>
        <dbReference type="EMBL" id="CAF1933142.1"/>
    </source>
</evidence>
<dbReference type="Proteomes" id="UP000676336">
    <property type="component" value="Unassembled WGS sequence"/>
</dbReference>
<evidence type="ECO:0000313" key="9">
    <source>
        <dbReference type="EMBL" id="CAF3834051.1"/>
    </source>
</evidence>
<comment type="caution">
    <text evidence="7">The sequence shown here is derived from an EMBL/GenBank/DDBJ whole genome shotgun (WGS) entry which is preliminary data.</text>
</comment>
<feature type="domain" description="Protein kinase" evidence="1">
    <location>
        <begin position="17"/>
        <end position="302"/>
    </location>
</feature>
<dbReference type="EMBL" id="CAJNRF010000053">
    <property type="protein sequence ID" value="CAF1933142.1"/>
    <property type="molecule type" value="Genomic_DNA"/>
</dbReference>
<dbReference type="Proteomes" id="UP000663855">
    <property type="component" value="Unassembled WGS sequence"/>
</dbReference>
<dbReference type="EMBL" id="CAJNOW010000013">
    <property type="protein sequence ID" value="CAF1206719.1"/>
    <property type="molecule type" value="Genomic_DNA"/>
</dbReference>
<dbReference type="PROSITE" id="PS50011">
    <property type="entry name" value="PROTEIN_KINASE_DOM"/>
    <property type="match status" value="1"/>
</dbReference>
<dbReference type="EMBL" id="CAJOBI010000600">
    <property type="protein sequence ID" value="CAF3834051.1"/>
    <property type="molecule type" value="Genomic_DNA"/>
</dbReference>
<dbReference type="AlphaFoldDB" id="A0A818YTR9"/>
<dbReference type="Proteomes" id="UP000663834">
    <property type="component" value="Unassembled WGS sequence"/>
</dbReference>
<reference evidence="7" key="1">
    <citation type="submission" date="2021-02" db="EMBL/GenBank/DDBJ databases">
        <authorList>
            <person name="Nowell W R."/>
        </authorList>
    </citation>
    <scope>NUCLEOTIDE SEQUENCE</scope>
</reference>
<dbReference type="Proteomes" id="UP000663842">
    <property type="component" value="Unassembled WGS sequence"/>
</dbReference>
<evidence type="ECO:0000313" key="10">
    <source>
        <dbReference type="EMBL" id="CAF4047012.1"/>
    </source>
</evidence>
<protein>
    <recommendedName>
        <fullName evidence="1">Protein kinase domain-containing protein</fullName>
    </recommendedName>
</protein>
<evidence type="ECO:0000313" key="7">
    <source>
        <dbReference type="EMBL" id="CAF3760197.1"/>
    </source>
</evidence>
<dbReference type="EMBL" id="CAJNRG010000008">
    <property type="protein sequence ID" value="CAF1937957.1"/>
    <property type="molecule type" value="Genomic_DNA"/>
</dbReference>